<evidence type="ECO:0000313" key="2">
    <source>
        <dbReference type="Proteomes" id="UP000061512"/>
    </source>
</evidence>
<dbReference type="Pfam" id="PF09351">
    <property type="entry name" value="DUF1993"/>
    <property type="match status" value="1"/>
</dbReference>
<dbReference type="SUPFAM" id="SSF109854">
    <property type="entry name" value="DinB/YfiT-like putative metalloenzymes"/>
    <property type="match status" value="1"/>
</dbReference>
<evidence type="ECO:0000313" key="1">
    <source>
        <dbReference type="EMBL" id="KWF57990.1"/>
    </source>
</evidence>
<protein>
    <recommendedName>
        <fullName evidence="3">PF09351 domain protein</fullName>
    </recommendedName>
</protein>
<dbReference type="Gene3D" id="1.20.120.450">
    <property type="entry name" value="dinb family like domain"/>
    <property type="match status" value="1"/>
</dbReference>
<dbReference type="InterPro" id="IPR018531">
    <property type="entry name" value="DUF1993"/>
</dbReference>
<name>A0A132ESW4_9BURK</name>
<dbReference type="RefSeq" id="WP_040127409.1">
    <property type="nucleotide sequence ID" value="NZ_LOXO01000020.1"/>
</dbReference>
<evidence type="ECO:0008006" key="3">
    <source>
        <dbReference type="Google" id="ProtNLM"/>
    </source>
</evidence>
<reference evidence="1 2" key="1">
    <citation type="submission" date="2015-11" db="EMBL/GenBank/DDBJ databases">
        <title>Expanding the genomic diversity of Burkholderia species for the development of highly accurate diagnostics.</title>
        <authorList>
            <person name="Sahl J."/>
            <person name="Keim P."/>
            <person name="Wagner D."/>
        </authorList>
    </citation>
    <scope>NUCLEOTIDE SEQUENCE [LARGE SCALE GENOMIC DNA]</scope>
    <source>
        <strain evidence="1 2">MSMB574WGS</strain>
    </source>
</reference>
<accession>A0A132ESW4</accession>
<comment type="caution">
    <text evidence="1">The sequence shown here is derived from an EMBL/GenBank/DDBJ whole genome shotgun (WGS) entry which is preliminary data.</text>
</comment>
<dbReference type="InterPro" id="IPR034660">
    <property type="entry name" value="DinB/YfiT-like"/>
</dbReference>
<gene>
    <name evidence="1" type="ORF">WT57_30675</name>
</gene>
<sequence>MSPTRLLVPTFMQLLRAQSAWLDKAAAHRQAAGGEPDALLTLRLAPDMYPLAAQVRFTCFQALEPVHRLRGEALPDALLALREAGWHADERPGTLREAQQNLAGALALLDGLAPDALDGGAALPVSLALPNGIVFDMTGEQYARDWALPQFHFHAIAAYMILRHHGVELGKADYVPHMMAYIRPGTLPQQ</sequence>
<dbReference type="Proteomes" id="UP000061512">
    <property type="component" value="Unassembled WGS sequence"/>
</dbReference>
<dbReference type="PANTHER" id="PTHR36922">
    <property type="entry name" value="BLL2446 PROTEIN"/>
    <property type="match status" value="1"/>
</dbReference>
<dbReference type="AlphaFoldDB" id="A0A132ESW4"/>
<dbReference type="EMBL" id="LPJX01000069">
    <property type="protein sequence ID" value="KWF57990.1"/>
    <property type="molecule type" value="Genomic_DNA"/>
</dbReference>
<organism evidence="1 2">
    <name type="scientific">Burkholderia pseudomultivorans</name>
    <dbReference type="NCBI Taxonomy" id="1207504"/>
    <lineage>
        <taxon>Bacteria</taxon>
        <taxon>Pseudomonadati</taxon>
        <taxon>Pseudomonadota</taxon>
        <taxon>Betaproteobacteria</taxon>
        <taxon>Burkholderiales</taxon>
        <taxon>Burkholderiaceae</taxon>
        <taxon>Burkholderia</taxon>
        <taxon>Burkholderia cepacia complex</taxon>
    </lineage>
</organism>
<dbReference type="PANTHER" id="PTHR36922:SF1">
    <property type="entry name" value="DUF1993 DOMAIN-CONTAINING PROTEIN"/>
    <property type="match status" value="1"/>
</dbReference>
<proteinExistence type="predicted"/>